<feature type="domain" description="DC1" evidence="2">
    <location>
        <begin position="108"/>
        <end position="155"/>
    </location>
</feature>
<accession>V4M3W1</accession>
<evidence type="ECO:0000256" key="1">
    <source>
        <dbReference type="ARBA" id="ARBA00022737"/>
    </source>
</evidence>
<dbReference type="SUPFAM" id="SSF57889">
    <property type="entry name" value="Cysteine-rich domain"/>
    <property type="match status" value="4"/>
</dbReference>
<dbReference type="Proteomes" id="UP000030689">
    <property type="component" value="Unassembled WGS sequence"/>
</dbReference>
<sequence>HPLKLLEFDIVLDFGKTCRLCGEKVERLFYHCFLCDITLCRLCPSIPLVIDDVPKKVHEHSLTQVMIKVSFTCDACGICSDGFPCVCLPCCFIIHRDCTKLPRVIHVNRHDHRVSHTYSLCIGDWGCGVCRKGIDRVYGAYSCSICRYAVHSKCATRTDVWDGVELEDIPEDENEDIDPYEVISEGVIRHFLHEHDLRLIIEKDGNVSYCYACTLPIYCDPCYACMECRFVLHEACAKLRKKLRHELQSHQLILCLNPRPGQAFKDGYFSCDACHRRCTGFCYKYKRIELDIRCAQVSKTFNHGSHPHPLFSISTAFKKCTGCGRSDKPVMSCIECVFDLCFYCATLPVEARHKYDCHPLSLCYGENAKGLYWCEICERELNPKEWFYTCNDYGSTLHVNCVLGDYLHVRPGHSFKYNDNEVEVVANDHPTRPSCSLHSREWRCVHPFVFKRKNRIDWRKTPIFDLSTVIGVTELNARKGSFIVVFVLDSPNISKLHF</sequence>
<dbReference type="EMBL" id="KI517416">
    <property type="protein sequence ID" value="ESQ46938.1"/>
    <property type="molecule type" value="Genomic_DNA"/>
</dbReference>
<name>V4M3W1_EUTSA</name>
<feature type="domain" description="DC1" evidence="2">
    <location>
        <begin position="191"/>
        <end position="237"/>
    </location>
</feature>
<organism evidence="3 4">
    <name type="scientific">Eutrema salsugineum</name>
    <name type="common">Saltwater cress</name>
    <name type="synonym">Sisymbrium salsugineum</name>
    <dbReference type="NCBI Taxonomy" id="72664"/>
    <lineage>
        <taxon>Eukaryota</taxon>
        <taxon>Viridiplantae</taxon>
        <taxon>Streptophyta</taxon>
        <taxon>Embryophyta</taxon>
        <taxon>Tracheophyta</taxon>
        <taxon>Spermatophyta</taxon>
        <taxon>Magnoliopsida</taxon>
        <taxon>eudicotyledons</taxon>
        <taxon>Gunneridae</taxon>
        <taxon>Pentapetalae</taxon>
        <taxon>rosids</taxon>
        <taxon>malvids</taxon>
        <taxon>Brassicales</taxon>
        <taxon>Brassicaceae</taxon>
        <taxon>Eutremeae</taxon>
        <taxon>Eutrema</taxon>
    </lineage>
</organism>
<dbReference type="Pfam" id="PF03107">
    <property type="entry name" value="C1_2"/>
    <property type="match status" value="3"/>
</dbReference>
<dbReference type="AlphaFoldDB" id="V4M3W1"/>
<keyword evidence="4" id="KW-1185">Reference proteome</keyword>
<proteinExistence type="predicted"/>
<reference evidence="3 4" key="1">
    <citation type="journal article" date="2013" name="Front. Plant Sci.">
        <title>The Reference Genome of the Halophytic Plant Eutrema salsugineum.</title>
        <authorList>
            <person name="Yang R."/>
            <person name="Jarvis D.E."/>
            <person name="Chen H."/>
            <person name="Beilstein M.A."/>
            <person name="Grimwood J."/>
            <person name="Jenkins J."/>
            <person name="Shu S."/>
            <person name="Prochnik S."/>
            <person name="Xin M."/>
            <person name="Ma C."/>
            <person name="Schmutz J."/>
            <person name="Wing R.A."/>
            <person name="Mitchell-Olds T."/>
            <person name="Schumaker K.S."/>
            <person name="Wang X."/>
        </authorList>
    </citation>
    <scope>NUCLEOTIDE SEQUENCE [LARGE SCALE GENOMIC DNA]</scope>
</reference>
<protein>
    <recommendedName>
        <fullName evidence="2">DC1 domain-containing protein</fullName>
    </recommendedName>
</protein>
<dbReference type="STRING" id="72664.V4M3W1"/>
<dbReference type="InterPro" id="IPR004146">
    <property type="entry name" value="DC1"/>
</dbReference>
<gene>
    <name evidence="3" type="ORF">EUTSA_v10028133mg</name>
</gene>
<dbReference type="PANTHER" id="PTHR32410:SF184">
    <property type="entry name" value="CHP-RICH ZINC FINGER PROTEIN-LIKE-RELATED"/>
    <property type="match status" value="1"/>
</dbReference>
<dbReference type="KEGG" id="eus:EUTSA_v10028133mg"/>
<dbReference type="InterPro" id="IPR053192">
    <property type="entry name" value="Vacuole_Formation_Reg"/>
</dbReference>
<keyword evidence="1" id="KW-0677">Repeat</keyword>
<evidence type="ECO:0000313" key="3">
    <source>
        <dbReference type="EMBL" id="ESQ46938.1"/>
    </source>
</evidence>
<dbReference type="PANTHER" id="PTHR32410">
    <property type="entry name" value="CYSTEINE/HISTIDINE-RICH C1 DOMAIN FAMILY PROTEIN"/>
    <property type="match status" value="1"/>
</dbReference>
<dbReference type="OMA" id="HICHEIN"/>
<feature type="non-terminal residue" evidence="3">
    <location>
        <position position="1"/>
    </location>
</feature>
<dbReference type="eggNOG" id="ENOG502RANS">
    <property type="taxonomic scope" value="Eukaryota"/>
</dbReference>
<evidence type="ECO:0000313" key="4">
    <source>
        <dbReference type="Proteomes" id="UP000030689"/>
    </source>
</evidence>
<feature type="domain" description="DC1" evidence="2">
    <location>
        <begin position="354"/>
        <end position="402"/>
    </location>
</feature>
<dbReference type="InterPro" id="IPR046349">
    <property type="entry name" value="C1-like_sf"/>
</dbReference>
<evidence type="ECO:0000259" key="2">
    <source>
        <dbReference type="Pfam" id="PF03107"/>
    </source>
</evidence>
<dbReference type="Gramene" id="ESQ46938">
    <property type="protein sequence ID" value="ESQ46938"/>
    <property type="gene ID" value="EUTSA_v10028133mg"/>
</dbReference>